<dbReference type="Gene3D" id="3.80.10.10">
    <property type="entry name" value="Ribonuclease Inhibitor"/>
    <property type="match status" value="3"/>
</dbReference>
<dbReference type="InterPro" id="IPR027417">
    <property type="entry name" value="P-loop_NTPase"/>
</dbReference>
<feature type="region of interest" description="Disordered" evidence="5">
    <location>
        <begin position="105"/>
        <end position="126"/>
    </location>
</feature>
<dbReference type="STRING" id="4533.J3NB35"/>
<dbReference type="InterPro" id="IPR058922">
    <property type="entry name" value="WHD_DRP"/>
</dbReference>
<feature type="domain" description="Disease resistance protein winged helix" evidence="9">
    <location>
        <begin position="421"/>
        <end position="489"/>
    </location>
</feature>
<dbReference type="Proteomes" id="UP000006038">
    <property type="component" value="Chromosome 12"/>
</dbReference>
<dbReference type="GO" id="GO:0043531">
    <property type="term" value="F:ADP binding"/>
    <property type="evidence" value="ECO:0007669"/>
    <property type="project" value="InterPro"/>
</dbReference>
<keyword evidence="6" id="KW-0472">Membrane</keyword>
<feature type="domain" description="Anaphase-promoting complex subunit 4-like WD40" evidence="8">
    <location>
        <begin position="1306"/>
        <end position="1382"/>
    </location>
</feature>
<dbReference type="Pfam" id="PF00931">
    <property type="entry name" value="NB-ARC"/>
    <property type="match status" value="1"/>
</dbReference>
<evidence type="ECO:0000259" key="10">
    <source>
        <dbReference type="Pfam" id="PF25019"/>
    </source>
</evidence>
<evidence type="ECO:0000256" key="2">
    <source>
        <dbReference type="ARBA" id="ARBA00022737"/>
    </source>
</evidence>
<dbReference type="PANTHER" id="PTHR36766:SF70">
    <property type="entry name" value="DISEASE RESISTANCE PROTEIN RGA4"/>
    <property type="match status" value="1"/>
</dbReference>
<evidence type="ECO:0000259" key="8">
    <source>
        <dbReference type="Pfam" id="PF12894"/>
    </source>
</evidence>
<feature type="coiled-coil region" evidence="4">
    <location>
        <begin position="70"/>
        <end position="100"/>
    </location>
</feature>
<feature type="domain" description="R13L1/DRL21-like LRR repeat region" evidence="10">
    <location>
        <begin position="667"/>
        <end position="787"/>
    </location>
</feature>
<dbReference type="InterPro" id="IPR024977">
    <property type="entry name" value="Apc4-like_WD40_dom"/>
</dbReference>
<dbReference type="SUPFAM" id="SSF50978">
    <property type="entry name" value="WD40 repeat-like"/>
    <property type="match status" value="1"/>
</dbReference>
<dbReference type="Gene3D" id="1.10.8.430">
    <property type="entry name" value="Helical domain of apoptotic protease-activating factors"/>
    <property type="match status" value="1"/>
</dbReference>
<dbReference type="GO" id="GO:0006952">
    <property type="term" value="P:defense response"/>
    <property type="evidence" value="ECO:0007669"/>
    <property type="project" value="UniProtKB-KW"/>
</dbReference>
<organism evidence="11">
    <name type="scientific">Oryza brachyantha</name>
    <name type="common">malo sina</name>
    <dbReference type="NCBI Taxonomy" id="4533"/>
    <lineage>
        <taxon>Eukaryota</taxon>
        <taxon>Viridiplantae</taxon>
        <taxon>Streptophyta</taxon>
        <taxon>Embryophyta</taxon>
        <taxon>Tracheophyta</taxon>
        <taxon>Spermatophyta</taxon>
        <taxon>Magnoliopsida</taxon>
        <taxon>Liliopsida</taxon>
        <taxon>Poales</taxon>
        <taxon>Poaceae</taxon>
        <taxon>BOP clade</taxon>
        <taxon>Oryzoideae</taxon>
        <taxon>Oryzeae</taxon>
        <taxon>Oryzinae</taxon>
        <taxon>Oryza</taxon>
    </lineage>
</organism>
<keyword evidence="6" id="KW-0812">Transmembrane</keyword>
<dbReference type="InterPro" id="IPR056789">
    <property type="entry name" value="LRR_R13L1-DRL21"/>
</dbReference>
<evidence type="ECO:0000256" key="1">
    <source>
        <dbReference type="ARBA" id="ARBA00022614"/>
    </source>
</evidence>
<dbReference type="SUPFAM" id="SSF52540">
    <property type="entry name" value="P-loop containing nucleoside triphosphate hydrolases"/>
    <property type="match status" value="1"/>
</dbReference>
<evidence type="ECO:0000256" key="3">
    <source>
        <dbReference type="ARBA" id="ARBA00022821"/>
    </source>
</evidence>
<evidence type="ECO:0000313" key="11">
    <source>
        <dbReference type="EnsemblPlants" id="OB12G11930.1"/>
    </source>
</evidence>
<evidence type="ECO:0000313" key="12">
    <source>
        <dbReference type="Proteomes" id="UP000006038"/>
    </source>
</evidence>
<dbReference type="Gene3D" id="1.10.10.10">
    <property type="entry name" value="Winged helix-like DNA-binding domain superfamily/Winged helix DNA-binding domain"/>
    <property type="match status" value="1"/>
</dbReference>
<dbReference type="Pfam" id="PF23559">
    <property type="entry name" value="WHD_DRP"/>
    <property type="match status" value="1"/>
</dbReference>
<feature type="transmembrane region" description="Helical" evidence="6">
    <location>
        <begin position="1583"/>
        <end position="1604"/>
    </location>
</feature>
<feature type="transmembrane region" description="Helical" evidence="6">
    <location>
        <begin position="1549"/>
        <end position="1571"/>
    </location>
</feature>
<protein>
    <recommendedName>
        <fullName evidence="13">NB-ARC domain-containing protein</fullName>
    </recommendedName>
</protein>
<evidence type="ECO:0000256" key="4">
    <source>
        <dbReference type="SAM" id="Coils"/>
    </source>
</evidence>
<dbReference type="SUPFAM" id="SSF52058">
    <property type="entry name" value="L domain-like"/>
    <property type="match status" value="2"/>
</dbReference>
<keyword evidence="4" id="KW-0175">Coiled coil</keyword>
<dbReference type="EnsemblPlants" id="OB12G11930.1">
    <property type="protein sequence ID" value="OB12G11930.1"/>
    <property type="gene ID" value="OB12G11930"/>
</dbReference>
<evidence type="ECO:0000256" key="5">
    <source>
        <dbReference type="SAM" id="MobiDB-lite"/>
    </source>
</evidence>
<dbReference type="HOGENOM" id="CLU_000837_8_8_1"/>
<keyword evidence="2" id="KW-0677">Repeat</keyword>
<sequence>MSSDSNSIAGCFLSAIITCATERMVSYLQGNYNMSSNARLVMSKLRDSLGRVKKATEEADNRLITNPYLIQQLRRLMRRLEEVRQTLDELCNTFVELKKEDDAASCQQSSGDHAGPETSSYLPPDAKVFGRDDVRELILTMILDSFVNDGEASAESSSTGAKRGAGMRQDDHGTGVLPIAGMSGVGKTTLAQVIYNHPNIEKHFPQRAWVYVSEHFSFKRTLQEILRSLQGNDSSSFSFNSEDRLETVVTKLREAIHQDERLFLVLDNVWDNMCKYRQDLLDAIYVQQKRGSVVLITTQSQNVAQNLGTMRTILLRTLPWDSFWPLFQYHAFGTVQDDQDSNQRLLDFAQEIAKKLDGSPLAAKVIGYLLRSRVDEDKWRRIAESEWWRVDEVVKNILPYLRVSYQQLSPRQRQCFAYCSIFPTNYLFDRDRLVQMWMAHDFIEDINGDGRRLEDVGRDWFDKLVAMSLFQPTLDKNKYVMHDLVRALAIAVSTNQCFVHRSESSVATPNIRHLALQADTVGENFADLHKYKNLRTLLIFANIESDAFFTCLDKMLENSRCLRVLDLSYLEAQGKEWPKAGSIKKLQFLDLSYTRIQRLRDFPRRLQVLQLRGYGSGSLPQSIVKLSELRHLYVDDSALLFISSIGQLTKMEELEMFSVRKGKGFMINELRNLQELRGQICIRGIHNVRSKDEAMEARLMEKKHLKGLALEGTRVPKVVLEGLQPHPGTQELKIRGYGGAEFPSWMMQPIPIAGLANLLCVQLSKCLSLVDLPPFGSLPCLKFLSLEILPSLKSVDGSSFGEFPSLEELKVSYLEAWEEWSVGVAGAEDGQHRQQFLPRIKVLHLTDCSSLKEVPRLSSMSTLSELEISRCGEYVKRLPSCTRVLASLRSLKISQCDHRVSISAHQLKSLENLELMCCKGLRLTDRFRCFTNLRTAKVLSCPELLSEICGDQEEEHLHEEEHCAHLLARLSTDKSLITGNYIQTLGRLPSLRDLFIYDLDNRQAFSEGQMDTWFQHLTSLESLYFAHCRALEQIPATLAGLSSMSRLIVHACHNIQSVPAGVLPRGLDSFMFVDIGHLASRINSHQAVDWPNIAHVPYIDVDNASLSIRTLAECPSSDCRVLQPMLLRIASCRRETPESWAPGRENLQKCKAKDMLKCTEQSGWNGRSSRKKLKQRCNRGDGAWDDVAADALSDDRAKEAYGDVLVSSSSPSSSASQKFHRFRNTTDFWPLAHCSRETLISLGFPLQGMVFSPIPFQPDAPAANEAQPAEIVPKASLVSTIAESFKQMLFPSCDPNLLEELDTQKVSWNQHKHCLAFVSERNQVTVHDFEEPDNKESYILTNDQQKDVKAVEWRPNSGKMIAVACKGGICLWSASYPGNVASVKSGVTSSSFGAFPRGSGGLGTPIRRGLSSISLVRWSPTGDYLLTAKLVVIPTPDHYVLLASRIDNRHVYFCLPRRGANWDPEGRTALLSFSNSTTLGSVHFSSKPPSLDAHLLPVELAEISSVIVSQGIEKLAWDSSGERLALSFKDGNEIYHGLVAVYDVRRSPLISVSLVAGVVAGAVHIPSYFVLIDSLRGGKSLRLKVFYFDGMISAVFLNLKLLVLCSPGQGDAFSKCLENATNIAILMYVNPG</sequence>
<dbReference type="Gene3D" id="3.40.50.300">
    <property type="entry name" value="P-loop containing nucleotide triphosphate hydrolases"/>
    <property type="match status" value="1"/>
</dbReference>
<dbReference type="InterPro" id="IPR002182">
    <property type="entry name" value="NB-ARC"/>
</dbReference>
<dbReference type="PRINTS" id="PR00364">
    <property type="entry name" value="DISEASERSIST"/>
</dbReference>
<dbReference type="Gramene" id="OB12G11930.1">
    <property type="protein sequence ID" value="OB12G11930.1"/>
    <property type="gene ID" value="OB12G11930"/>
</dbReference>
<evidence type="ECO:0000259" key="7">
    <source>
        <dbReference type="Pfam" id="PF00931"/>
    </source>
</evidence>
<feature type="domain" description="NB-ARC" evidence="7">
    <location>
        <begin position="170"/>
        <end position="332"/>
    </location>
</feature>
<dbReference type="InterPro" id="IPR036322">
    <property type="entry name" value="WD40_repeat_dom_sf"/>
</dbReference>
<keyword evidence="3" id="KW-0611">Plant defense</keyword>
<feature type="compositionally biased region" description="Polar residues" evidence="5">
    <location>
        <begin position="105"/>
        <end position="121"/>
    </location>
</feature>
<dbReference type="PANTHER" id="PTHR36766">
    <property type="entry name" value="PLANT BROAD-SPECTRUM MILDEW RESISTANCE PROTEIN RPW8"/>
    <property type="match status" value="1"/>
</dbReference>
<evidence type="ECO:0000256" key="6">
    <source>
        <dbReference type="SAM" id="Phobius"/>
    </source>
</evidence>
<dbReference type="InterPro" id="IPR042197">
    <property type="entry name" value="Apaf_helical"/>
</dbReference>
<evidence type="ECO:0000259" key="9">
    <source>
        <dbReference type="Pfam" id="PF23559"/>
    </source>
</evidence>
<dbReference type="eggNOG" id="KOG4658">
    <property type="taxonomic scope" value="Eukaryota"/>
</dbReference>
<dbReference type="InterPro" id="IPR032675">
    <property type="entry name" value="LRR_dom_sf"/>
</dbReference>
<name>J3NB35_ORYBR</name>
<dbReference type="eggNOG" id="KOG2139">
    <property type="taxonomic scope" value="Eukaryota"/>
</dbReference>
<feature type="region of interest" description="Disordered" evidence="5">
    <location>
        <begin position="151"/>
        <end position="172"/>
    </location>
</feature>
<dbReference type="Gene3D" id="2.130.10.10">
    <property type="entry name" value="YVTN repeat-like/Quinoprotein amine dehydrogenase"/>
    <property type="match status" value="1"/>
</dbReference>
<dbReference type="Pfam" id="PF25019">
    <property type="entry name" value="LRR_R13L1-DRL21"/>
    <property type="match status" value="1"/>
</dbReference>
<proteinExistence type="predicted"/>
<dbReference type="InterPro" id="IPR036388">
    <property type="entry name" value="WH-like_DNA-bd_sf"/>
</dbReference>
<keyword evidence="12" id="KW-1185">Reference proteome</keyword>
<dbReference type="Pfam" id="PF12894">
    <property type="entry name" value="ANAPC4_WD40"/>
    <property type="match status" value="1"/>
</dbReference>
<keyword evidence="1" id="KW-0433">Leucine-rich repeat</keyword>
<evidence type="ECO:0008006" key="13">
    <source>
        <dbReference type="Google" id="ProtNLM"/>
    </source>
</evidence>
<dbReference type="OMA" id="ATICQVP"/>
<keyword evidence="6" id="KW-1133">Transmembrane helix</keyword>
<reference evidence="11" key="2">
    <citation type="submission" date="2013-04" db="UniProtKB">
        <authorList>
            <consortium name="EnsemblPlants"/>
        </authorList>
    </citation>
    <scope>IDENTIFICATION</scope>
</reference>
<reference evidence="11" key="1">
    <citation type="journal article" date="2013" name="Nat. Commun.">
        <title>Whole-genome sequencing of Oryza brachyantha reveals mechanisms underlying Oryza genome evolution.</title>
        <authorList>
            <person name="Chen J."/>
            <person name="Huang Q."/>
            <person name="Gao D."/>
            <person name="Wang J."/>
            <person name="Lang Y."/>
            <person name="Liu T."/>
            <person name="Li B."/>
            <person name="Bai Z."/>
            <person name="Luis Goicoechea J."/>
            <person name="Liang C."/>
            <person name="Chen C."/>
            <person name="Zhang W."/>
            <person name="Sun S."/>
            <person name="Liao Y."/>
            <person name="Zhang X."/>
            <person name="Yang L."/>
            <person name="Song C."/>
            <person name="Wang M."/>
            <person name="Shi J."/>
            <person name="Liu G."/>
            <person name="Liu J."/>
            <person name="Zhou H."/>
            <person name="Zhou W."/>
            <person name="Yu Q."/>
            <person name="An N."/>
            <person name="Chen Y."/>
            <person name="Cai Q."/>
            <person name="Wang B."/>
            <person name="Liu B."/>
            <person name="Min J."/>
            <person name="Huang Y."/>
            <person name="Wu H."/>
            <person name="Li Z."/>
            <person name="Zhang Y."/>
            <person name="Yin Y."/>
            <person name="Song W."/>
            <person name="Jiang J."/>
            <person name="Jackson S.A."/>
            <person name="Wing R.A."/>
            <person name="Wang J."/>
            <person name="Chen M."/>
        </authorList>
    </citation>
    <scope>NUCLEOTIDE SEQUENCE [LARGE SCALE GENOMIC DNA]</scope>
    <source>
        <strain evidence="11">cv. IRGC 101232</strain>
    </source>
</reference>
<dbReference type="InterPro" id="IPR015943">
    <property type="entry name" value="WD40/YVTN_repeat-like_dom_sf"/>
</dbReference>
<accession>J3NB35</accession>